<dbReference type="Gene3D" id="4.10.81.10">
    <property type="entry name" value="Cytochrome c oxidase, subunit 8"/>
    <property type="match status" value="1"/>
</dbReference>
<accession>A0A3L8RA16</accession>
<dbReference type="GO" id="GO:0045277">
    <property type="term" value="C:respiratory chain complex IV"/>
    <property type="evidence" value="ECO:0007669"/>
    <property type="project" value="InterPro"/>
</dbReference>
<evidence type="ECO:0008006" key="14">
    <source>
        <dbReference type="Google" id="ProtNLM"/>
    </source>
</evidence>
<feature type="transmembrane region" description="Helical" evidence="11">
    <location>
        <begin position="41"/>
        <end position="60"/>
    </location>
</feature>
<dbReference type="AlphaFoldDB" id="A0A3L8RA16"/>
<comment type="similarity">
    <text evidence="3">Belongs to the cytochrome c oxidase VIII family.</text>
</comment>
<dbReference type="OrthoDB" id="8931496at2759"/>
<keyword evidence="7 11" id="KW-1133">Transmembrane helix</keyword>
<protein>
    <recommendedName>
        <fullName evidence="14">COX8A oxidase</fullName>
    </recommendedName>
</protein>
<evidence type="ECO:0000256" key="1">
    <source>
        <dbReference type="ARBA" id="ARBA00004434"/>
    </source>
</evidence>
<evidence type="ECO:0000256" key="11">
    <source>
        <dbReference type="SAM" id="Phobius"/>
    </source>
</evidence>
<evidence type="ECO:0000256" key="3">
    <source>
        <dbReference type="ARBA" id="ARBA00010117"/>
    </source>
</evidence>
<dbReference type="Proteomes" id="UP000276834">
    <property type="component" value="Unassembled WGS sequence"/>
</dbReference>
<reference evidence="12 13" key="1">
    <citation type="journal article" date="2018" name="Proc. R. Soc. B">
        <title>A non-coding region near Follistatin controls head colour polymorphism in the Gouldian finch.</title>
        <authorList>
            <person name="Toomey M.B."/>
            <person name="Marques C.I."/>
            <person name="Andrade P."/>
            <person name="Araujo P.M."/>
            <person name="Sabatino S."/>
            <person name="Gazda M.A."/>
            <person name="Afonso S."/>
            <person name="Lopes R.J."/>
            <person name="Corbo J.C."/>
            <person name="Carneiro M."/>
        </authorList>
    </citation>
    <scope>NUCLEOTIDE SEQUENCE [LARGE SCALE GENOMIC DNA]</scope>
    <source>
        <strain evidence="12">Red01</strain>
        <tissue evidence="12">Muscle</tissue>
    </source>
</reference>
<keyword evidence="8" id="KW-0496">Mitochondrion</keyword>
<comment type="pathway">
    <text evidence="2">Energy metabolism; oxidative phosphorylation.</text>
</comment>
<dbReference type="EMBL" id="QUSF01000588">
    <property type="protein sequence ID" value="RLV76491.1"/>
    <property type="molecule type" value="Genomic_DNA"/>
</dbReference>
<dbReference type="GO" id="GO:0006123">
    <property type="term" value="P:mitochondrial electron transport, cytochrome c to oxygen"/>
    <property type="evidence" value="ECO:0007669"/>
    <property type="project" value="InterPro"/>
</dbReference>
<gene>
    <name evidence="12" type="ORF">DV515_00016919</name>
</gene>
<feature type="compositionally biased region" description="Low complexity" evidence="10">
    <location>
        <begin position="13"/>
        <end position="31"/>
    </location>
</feature>
<comment type="caution">
    <text evidence="12">The sequence shown here is derived from an EMBL/GenBank/DDBJ whole genome shotgun (WGS) entry which is preliminary data.</text>
</comment>
<evidence type="ECO:0000256" key="10">
    <source>
        <dbReference type="SAM" id="MobiDB-lite"/>
    </source>
</evidence>
<keyword evidence="13" id="KW-1185">Reference proteome</keyword>
<name>A0A3L8RA16_CHLGU</name>
<evidence type="ECO:0000313" key="12">
    <source>
        <dbReference type="EMBL" id="RLV76491.1"/>
    </source>
</evidence>
<dbReference type="PANTHER" id="PTHR16717">
    <property type="entry name" value="CYTOCHROME C OXIDASE POLYPEPTIDE VIII"/>
    <property type="match status" value="1"/>
</dbReference>
<dbReference type="SUPFAM" id="SSF81431">
    <property type="entry name" value="Mitochondrial cytochrome c oxidase subunit VIIIb (aka IX)"/>
    <property type="match status" value="1"/>
</dbReference>
<evidence type="ECO:0000313" key="13">
    <source>
        <dbReference type="Proteomes" id="UP000276834"/>
    </source>
</evidence>
<dbReference type="InterPro" id="IPR036548">
    <property type="entry name" value="Cyt_c_oxidase_su8_sf"/>
</dbReference>
<dbReference type="PANTHER" id="PTHR16717:SF5">
    <property type="entry name" value="CYTOCHROME C OXIDASE SUBUNIT 8, ISOFORM A"/>
    <property type="match status" value="1"/>
</dbReference>
<feature type="region of interest" description="Disordered" evidence="10">
    <location>
        <begin position="13"/>
        <end position="36"/>
    </location>
</feature>
<evidence type="ECO:0000256" key="5">
    <source>
        <dbReference type="ARBA" id="ARBA00022792"/>
    </source>
</evidence>
<keyword evidence="6" id="KW-0809">Transit peptide</keyword>
<evidence type="ECO:0000256" key="7">
    <source>
        <dbReference type="ARBA" id="ARBA00022989"/>
    </source>
</evidence>
<evidence type="ECO:0000256" key="9">
    <source>
        <dbReference type="ARBA" id="ARBA00023136"/>
    </source>
</evidence>
<dbReference type="InterPro" id="IPR003205">
    <property type="entry name" value="Cyt_c_oxidase_su8"/>
</dbReference>
<sequence>MLPPAALLARSVLRPAARPGPAPRGLRSGPAQSPVSTADTVLGLAAVFVSIFGPAGWVLGHIQDYRKREE</sequence>
<dbReference type="UniPathway" id="UPA00705"/>
<keyword evidence="5" id="KW-0999">Mitochondrion inner membrane</keyword>
<evidence type="ECO:0000256" key="2">
    <source>
        <dbReference type="ARBA" id="ARBA00004673"/>
    </source>
</evidence>
<dbReference type="Pfam" id="PF02285">
    <property type="entry name" value="COX8"/>
    <property type="match status" value="1"/>
</dbReference>
<dbReference type="GO" id="GO:0005743">
    <property type="term" value="C:mitochondrial inner membrane"/>
    <property type="evidence" value="ECO:0007669"/>
    <property type="project" value="UniProtKB-SubCell"/>
</dbReference>
<keyword evidence="9 11" id="KW-0472">Membrane</keyword>
<organism evidence="12 13">
    <name type="scientific">Chloebia gouldiae</name>
    <name type="common">Gouldian finch</name>
    <name type="synonym">Erythrura gouldiae</name>
    <dbReference type="NCBI Taxonomy" id="44316"/>
    <lineage>
        <taxon>Eukaryota</taxon>
        <taxon>Metazoa</taxon>
        <taxon>Chordata</taxon>
        <taxon>Craniata</taxon>
        <taxon>Vertebrata</taxon>
        <taxon>Euteleostomi</taxon>
        <taxon>Archelosauria</taxon>
        <taxon>Archosauria</taxon>
        <taxon>Dinosauria</taxon>
        <taxon>Saurischia</taxon>
        <taxon>Theropoda</taxon>
        <taxon>Coelurosauria</taxon>
        <taxon>Aves</taxon>
        <taxon>Neognathae</taxon>
        <taxon>Neoaves</taxon>
        <taxon>Telluraves</taxon>
        <taxon>Australaves</taxon>
        <taxon>Passeriformes</taxon>
        <taxon>Passeroidea</taxon>
        <taxon>Passeridae</taxon>
        <taxon>Chloebia</taxon>
    </lineage>
</organism>
<evidence type="ECO:0000256" key="4">
    <source>
        <dbReference type="ARBA" id="ARBA00022692"/>
    </source>
</evidence>
<proteinExistence type="inferred from homology"/>
<evidence type="ECO:0000256" key="6">
    <source>
        <dbReference type="ARBA" id="ARBA00022946"/>
    </source>
</evidence>
<comment type="subcellular location">
    <subcellularLocation>
        <location evidence="1">Mitochondrion inner membrane</location>
        <topology evidence="1">Single-pass membrane protein</topology>
    </subcellularLocation>
</comment>
<keyword evidence="4 11" id="KW-0812">Transmembrane</keyword>
<evidence type="ECO:0000256" key="8">
    <source>
        <dbReference type="ARBA" id="ARBA00023128"/>
    </source>
</evidence>